<evidence type="ECO:0000313" key="11">
    <source>
        <dbReference type="Proteomes" id="UP001596058"/>
    </source>
</evidence>
<feature type="compositionally biased region" description="Low complexity" evidence="9">
    <location>
        <begin position="8"/>
        <end position="55"/>
    </location>
</feature>
<comment type="catalytic activity">
    <reaction evidence="8">
        <text>a long-chain fatty aldehyde + NADP(+) + CoA = a long-chain fatty acyl-CoA + NADPH + H(+)</text>
        <dbReference type="Rhea" id="RHEA:15437"/>
        <dbReference type="ChEBI" id="CHEBI:15378"/>
        <dbReference type="ChEBI" id="CHEBI:17176"/>
        <dbReference type="ChEBI" id="CHEBI:57287"/>
        <dbReference type="ChEBI" id="CHEBI:57783"/>
        <dbReference type="ChEBI" id="CHEBI:58349"/>
        <dbReference type="ChEBI" id="CHEBI:83139"/>
        <dbReference type="EC" id="1.2.1.50"/>
    </reaction>
</comment>
<comment type="caution">
    <text evidence="10">The sequence shown here is derived from an EMBL/GenBank/DDBJ whole genome shotgun (WGS) entry which is preliminary data.</text>
</comment>
<keyword evidence="7" id="KW-0455">Luminescence</keyword>
<evidence type="ECO:0000256" key="9">
    <source>
        <dbReference type="SAM" id="MobiDB-lite"/>
    </source>
</evidence>
<name>A0ABW1D8N6_9ACTN</name>
<keyword evidence="11" id="KW-1185">Reference proteome</keyword>
<accession>A0ABW1D8N6</accession>
<evidence type="ECO:0000256" key="8">
    <source>
        <dbReference type="ARBA" id="ARBA00049412"/>
    </source>
</evidence>
<dbReference type="SUPFAM" id="SSF53720">
    <property type="entry name" value="ALDH-like"/>
    <property type="match status" value="1"/>
</dbReference>
<feature type="region of interest" description="Disordered" evidence="9">
    <location>
        <begin position="1"/>
        <end position="55"/>
    </location>
</feature>
<dbReference type="Gene3D" id="3.40.605.10">
    <property type="entry name" value="Aldehyde Dehydrogenase, Chain A, domain 1"/>
    <property type="match status" value="1"/>
</dbReference>
<sequence>MLDDRTTLDAPAADATASDAPATNATAPDTPATDATDATPATDATAPDADGTAPGAPVVDVRFPAAASVPVEALLGQFGRFGGALQVGDERVREFLAAFGKRLLRPALARHHPELGSLGFFLRPSELARTVEGLGHEHVRVPRGLVFHIPPANVDTVFVYSWALSALMGNRNVVRLSPRSGPVAETIVETLHEALSGADPVIAATQRIVSYDRSDAITAALSAACDLRVVWGGDHTVREIRRHPLAPHARDLTFPDRSSFAVVRAAAWLCAPRAARVTVAEGFVNDTYWFDQAACSSPRTVFWVGDEKDCDAARADFTDHVSRVVTVRGWGVDAAMAVEKRVSAYGLAADGLAESVEFRGNALTCVHLSAAAAAPRRWLGAGTFAHARLESLPELVGLVERRDQTMTHFGFGQAELEELARGLAGRGVDRMVPVGSALSFHRVWDGVDLPAEFTRLVTVIK</sequence>
<evidence type="ECO:0000256" key="4">
    <source>
        <dbReference type="ARBA" id="ARBA00013020"/>
    </source>
</evidence>
<evidence type="ECO:0000256" key="6">
    <source>
        <dbReference type="ARBA" id="ARBA00023002"/>
    </source>
</evidence>
<keyword evidence="6" id="KW-0560">Oxidoreductase</keyword>
<dbReference type="InterPro" id="IPR008670">
    <property type="entry name" value="CoA_reduct_LuxC"/>
</dbReference>
<dbReference type="EC" id="1.2.1.50" evidence="4"/>
<dbReference type="InterPro" id="IPR016161">
    <property type="entry name" value="Ald_DH/histidinol_DH"/>
</dbReference>
<evidence type="ECO:0000256" key="1">
    <source>
        <dbReference type="ARBA" id="ARBA00003277"/>
    </source>
</evidence>
<reference evidence="11" key="1">
    <citation type="journal article" date="2019" name="Int. J. Syst. Evol. Microbiol.">
        <title>The Global Catalogue of Microorganisms (GCM) 10K type strain sequencing project: providing services to taxonomists for standard genome sequencing and annotation.</title>
        <authorList>
            <consortium name="The Broad Institute Genomics Platform"/>
            <consortium name="The Broad Institute Genome Sequencing Center for Infectious Disease"/>
            <person name="Wu L."/>
            <person name="Ma J."/>
        </authorList>
    </citation>
    <scope>NUCLEOTIDE SEQUENCE [LARGE SCALE GENOMIC DNA]</scope>
    <source>
        <strain evidence="11">CCUG 53903</strain>
    </source>
</reference>
<evidence type="ECO:0000256" key="5">
    <source>
        <dbReference type="ARBA" id="ARBA00022857"/>
    </source>
</evidence>
<proteinExistence type="inferred from homology"/>
<dbReference type="Pfam" id="PF05893">
    <property type="entry name" value="LuxC"/>
    <property type="match status" value="1"/>
</dbReference>
<dbReference type="EMBL" id="JBHSPA010000088">
    <property type="protein sequence ID" value="MFC5833036.1"/>
    <property type="molecule type" value="Genomic_DNA"/>
</dbReference>
<gene>
    <name evidence="10" type="ORF">ACFPZ3_55090</name>
</gene>
<evidence type="ECO:0000256" key="7">
    <source>
        <dbReference type="ARBA" id="ARBA00023223"/>
    </source>
</evidence>
<comment type="pathway">
    <text evidence="2">Lipid metabolism; fatty acid reduction for biolumincescence.</text>
</comment>
<evidence type="ECO:0000313" key="10">
    <source>
        <dbReference type="EMBL" id="MFC5833036.1"/>
    </source>
</evidence>
<dbReference type="RefSeq" id="WP_379522461.1">
    <property type="nucleotide sequence ID" value="NZ_JBHSPA010000088.1"/>
</dbReference>
<comment type="similarity">
    <text evidence="3">Belongs to the LuxC family.</text>
</comment>
<organism evidence="10 11">
    <name type="scientific">Nonomuraea insulae</name>
    <dbReference type="NCBI Taxonomy" id="1616787"/>
    <lineage>
        <taxon>Bacteria</taxon>
        <taxon>Bacillati</taxon>
        <taxon>Actinomycetota</taxon>
        <taxon>Actinomycetes</taxon>
        <taxon>Streptosporangiales</taxon>
        <taxon>Streptosporangiaceae</taxon>
        <taxon>Nonomuraea</taxon>
    </lineage>
</organism>
<comment type="function">
    <text evidence="1">LuxC is the fatty acid reductase enzyme responsible for synthesis of the aldehyde substrate for the luminescent reaction catalyzed by luciferase.</text>
</comment>
<keyword evidence="5" id="KW-0521">NADP</keyword>
<dbReference type="InterPro" id="IPR016162">
    <property type="entry name" value="Ald_DH_N"/>
</dbReference>
<dbReference type="Proteomes" id="UP001596058">
    <property type="component" value="Unassembled WGS sequence"/>
</dbReference>
<protein>
    <recommendedName>
        <fullName evidence="4">long-chain-fatty-acyl-CoA reductase</fullName>
        <ecNumber evidence="4">1.2.1.50</ecNumber>
    </recommendedName>
</protein>
<evidence type="ECO:0000256" key="3">
    <source>
        <dbReference type="ARBA" id="ARBA00010915"/>
    </source>
</evidence>
<evidence type="ECO:0000256" key="2">
    <source>
        <dbReference type="ARBA" id="ARBA00004908"/>
    </source>
</evidence>